<organism evidence="2 3">
    <name type="scientific">Sphaerosporella brunnea</name>
    <dbReference type="NCBI Taxonomy" id="1250544"/>
    <lineage>
        <taxon>Eukaryota</taxon>
        <taxon>Fungi</taxon>
        <taxon>Dikarya</taxon>
        <taxon>Ascomycota</taxon>
        <taxon>Pezizomycotina</taxon>
        <taxon>Pezizomycetes</taxon>
        <taxon>Pezizales</taxon>
        <taxon>Pyronemataceae</taxon>
        <taxon>Sphaerosporella</taxon>
    </lineage>
</organism>
<dbReference type="EMBL" id="VXIS01000485">
    <property type="protein sequence ID" value="KAA8893180.1"/>
    <property type="molecule type" value="Genomic_DNA"/>
</dbReference>
<accession>A0A5J5ED74</accession>
<dbReference type="AlphaFoldDB" id="A0A5J5ED74"/>
<reference evidence="2 3" key="1">
    <citation type="submission" date="2019-09" db="EMBL/GenBank/DDBJ databases">
        <title>Draft genome of the ectomycorrhizal ascomycete Sphaerosporella brunnea.</title>
        <authorList>
            <consortium name="DOE Joint Genome Institute"/>
            <person name="Benucci G.M."/>
            <person name="Marozzi G."/>
            <person name="Antonielli L."/>
            <person name="Sanchez S."/>
            <person name="Marco P."/>
            <person name="Wang X."/>
            <person name="Falini L.B."/>
            <person name="Barry K."/>
            <person name="Haridas S."/>
            <person name="Lipzen A."/>
            <person name="Labutti K."/>
            <person name="Grigoriev I.V."/>
            <person name="Murat C."/>
            <person name="Martin F."/>
            <person name="Albertini E."/>
            <person name="Donnini D."/>
            <person name="Bonito G."/>
        </authorList>
    </citation>
    <scope>NUCLEOTIDE SEQUENCE [LARGE SCALE GENOMIC DNA]</scope>
    <source>
        <strain evidence="2 3">Sb_GMNB300</strain>
    </source>
</reference>
<sequence length="78" mass="8395">MPCPSIIIILSHCLYSVLTELVFVRTGQDNSDPVHSRSVHTARHASLNSVGLCEQVCSYTLTDMSKVGGASFGLDCKP</sequence>
<gene>
    <name evidence="2" type="ORF">FN846DRAFT_980053</name>
</gene>
<feature type="signal peptide" evidence="1">
    <location>
        <begin position="1"/>
        <end position="19"/>
    </location>
</feature>
<comment type="caution">
    <text evidence="2">The sequence shown here is derived from an EMBL/GenBank/DDBJ whole genome shotgun (WGS) entry which is preliminary data.</text>
</comment>
<keyword evidence="3" id="KW-1185">Reference proteome</keyword>
<proteinExistence type="predicted"/>
<evidence type="ECO:0000256" key="1">
    <source>
        <dbReference type="SAM" id="SignalP"/>
    </source>
</evidence>
<dbReference type="InParanoid" id="A0A5J5ED74"/>
<dbReference type="Proteomes" id="UP000326924">
    <property type="component" value="Unassembled WGS sequence"/>
</dbReference>
<evidence type="ECO:0000313" key="2">
    <source>
        <dbReference type="EMBL" id="KAA8893180.1"/>
    </source>
</evidence>
<evidence type="ECO:0008006" key="4">
    <source>
        <dbReference type="Google" id="ProtNLM"/>
    </source>
</evidence>
<keyword evidence="1" id="KW-0732">Signal</keyword>
<feature type="chain" id="PRO_5023892063" description="Secreted protein" evidence="1">
    <location>
        <begin position="20"/>
        <end position="78"/>
    </location>
</feature>
<protein>
    <recommendedName>
        <fullName evidence="4">Secreted protein</fullName>
    </recommendedName>
</protein>
<evidence type="ECO:0000313" key="3">
    <source>
        <dbReference type="Proteomes" id="UP000326924"/>
    </source>
</evidence>
<name>A0A5J5ED74_9PEZI</name>